<keyword evidence="2" id="KW-0813">Transport</keyword>
<gene>
    <name evidence="10" type="ORF">PhCBS80983_g05765</name>
</gene>
<feature type="transmembrane region" description="Helical" evidence="9">
    <location>
        <begin position="140"/>
        <end position="161"/>
    </location>
</feature>
<sequence>MADDGGPDAPAAPSYSAGSSAPFAAVAAHHHQQQSQDHRLANALRKSSSSTPPPLSPPNSLLQPPALSPCVYRPSGEITRAEHVERKSKGRKIRNEARNSYNEIWRFKASVIPRVLLPAILHTLWGSLWTVLFMKGAFTWFVIPPQLITILGVVISLLLVFRTNTAYDRYWEGRRMWGALVTQIRNLARFVWIGVLTKTDKQDLEKKGCMNLLLAFAVATKHYLRNELGHKYADLHHLLIHLPDFQPGQRYPVIKNLPLEVSFHISSYIASCRQSEMIDVSQQTAMTNALSAMIDCLTSFERIRNTPIPMAYSIHLQQTLTLYILSLPFQLVTLVYWGTIPIIFIAAFTMLGIECIGGEIENPFGYDENDLRVEDFCRATREELLRIMVRPAKLDPTTWGAPFVEGEYQDVETLLKSAGATDDVVGQVTIGIIEPK</sequence>
<dbReference type="PANTHER" id="PTHR33281:SF19">
    <property type="entry name" value="VOLTAGE-DEPENDENT ANION CHANNEL-FORMING PROTEIN YNEE"/>
    <property type="match status" value="1"/>
</dbReference>
<proteinExistence type="predicted"/>
<comment type="caution">
    <text evidence="10">The sequence shown here is derived from an EMBL/GenBank/DDBJ whole genome shotgun (WGS) entry which is preliminary data.</text>
</comment>
<comment type="subcellular location">
    <subcellularLocation>
        <location evidence="1">Cell membrane</location>
        <topology evidence="1">Multi-pass membrane protein</topology>
    </subcellularLocation>
</comment>
<keyword evidence="3" id="KW-1003">Cell membrane</keyword>
<evidence type="ECO:0000313" key="10">
    <source>
        <dbReference type="EMBL" id="TPX54768.1"/>
    </source>
</evidence>
<evidence type="ECO:0000256" key="6">
    <source>
        <dbReference type="ARBA" id="ARBA00023065"/>
    </source>
</evidence>
<evidence type="ECO:0000256" key="9">
    <source>
        <dbReference type="SAM" id="Phobius"/>
    </source>
</evidence>
<feature type="transmembrane region" description="Helical" evidence="9">
    <location>
        <begin position="320"/>
        <end position="353"/>
    </location>
</feature>
<evidence type="ECO:0000256" key="1">
    <source>
        <dbReference type="ARBA" id="ARBA00004651"/>
    </source>
</evidence>
<keyword evidence="7 9" id="KW-0472">Membrane</keyword>
<dbReference type="STRING" id="109895.A0A507DUY6"/>
<dbReference type="GO" id="GO:0005254">
    <property type="term" value="F:chloride channel activity"/>
    <property type="evidence" value="ECO:0007669"/>
    <property type="project" value="InterPro"/>
</dbReference>
<organism evidence="10 11">
    <name type="scientific">Powellomyces hirtus</name>
    <dbReference type="NCBI Taxonomy" id="109895"/>
    <lineage>
        <taxon>Eukaryota</taxon>
        <taxon>Fungi</taxon>
        <taxon>Fungi incertae sedis</taxon>
        <taxon>Chytridiomycota</taxon>
        <taxon>Chytridiomycota incertae sedis</taxon>
        <taxon>Chytridiomycetes</taxon>
        <taxon>Spizellomycetales</taxon>
        <taxon>Powellomycetaceae</taxon>
        <taxon>Powellomyces</taxon>
    </lineage>
</organism>
<dbReference type="Proteomes" id="UP000318582">
    <property type="component" value="Unassembled WGS sequence"/>
</dbReference>
<name>A0A507DUY6_9FUNG</name>
<evidence type="ECO:0000256" key="7">
    <source>
        <dbReference type="ARBA" id="ARBA00023136"/>
    </source>
</evidence>
<evidence type="ECO:0000256" key="5">
    <source>
        <dbReference type="ARBA" id="ARBA00022989"/>
    </source>
</evidence>
<protein>
    <submittedName>
        <fullName evidence="10">Uncharacterized protein</fullName>
    </submittedName>
</protein>
<evidence type="ECO:0000313" key="11">
    <source>
        <dbReference type="Proteomes" id="UP000318582"/>
    </source>
</evidence>
<dbReference type="AlphaFoldDB" id="A0A507DUY6"/>
<dbReference type="EMBL" id="QEAQ01000140">
    <property type="protein sequence ID" value="TPX54768.1"/>
    <property type="molecule type" value="Genomic_DNA"/>
</dbReference>
<keyword evidence="5 9" id="KW-1133">Transmembrane helix</keyword>
<dbReference type="GO" id="GO:0005886">
    <property type="term" value="C:plasma membrane"/>
    <property type="evidence" value="ECO:0007669"/>
    <property type="project" value="UniProtKB-SubCell"/>
</dbReference>
<evidence type="ECO:0000256" key="3">
    <source>
        <dbReference type="ARBA" id="ARBA00022475"/>
    </source>
</evidence>
<evidence type="ECO:0000256" key="2">
    <source>
        <dbReference type="ARBA" id="ARBA00022448"/>
    </source>
</evidence>
<keyword evidence="4 9" id="KW-0812">Transmembrane</keyword>
<feature type="compositionally biased region" description="Low complexity" evidence="8">
    <location>
        <begin position="7"/>
        <end position="27"/>
    </location>
</feature>
<reference evidence="10 11" key="1">
    <citation type="journal article" date="2019" name="Sci. Rep.">
        <title>Comparative genomics of chytrid fungi reveal insights into the obligate biotrophic and pathogenic lifestyle of Synchytrium endobioticum.</title>
        <authorList>
            <person name="van de Vossenberg B.T.L.H."/>
            <person name="Warris S."/>
            <person name="Nguyen H.D.T."/>
            <person name="van Gent-Pelzer M.P.E."/>
            <person name="Joly D.L."/>
            <person name="van de Geest H.C."/>
            <person name="Bonants P.J.M."/>
            <person name="Smith D.S."/>
            <person name="Levesque C.A."/>
            <person name="van der Lee T.A.J."/>
        </authorList>
    </citation>
    <scope>NUCLEOTIDE SEQUENCE [LARGE SCALE GENOMIC DNA]</scope>
    <source>
        <strain evidence="10 11">CBS 809.83</strain>
    </source>
</reference>
<evidence type="ECO:0000256" key="4">
    <source>
        <dbReference type="ARBA" id="ARBA00022692"/>
    </source>
</evidence>
<accession>A0A507DUY6</accession>
<dbReference type="PANTHER" id="PTHR33281">
    <property type="entry name" value="UPF0187 PROTEIN YNEE"/>
    <property type="match status" value="1"/>
</dbReference>
<keyword evidence="6" id="KW-0406">Ion transport</keyword>
<feature type="region of interest" description="Disordered" evidence="8">
    <location>
        <begin position="1"/>
        <end position="65"/>
    </location>
</feature>
<keyword evidence="11" id="KW-1185">Reference proteome</keyword>
<evidence type="ECO:0000256" key="8">
    <source>
        <dbReference type="SAM" id="MobiDB-lite"/>
    </source>
</evidence>
<dbReference type="Pfam" id="PF25539">
    <property type="entry name" value="Bestrophin_2"/>
    <property type="match status" value="1"/>
</dbReference>
<feature type="transmembrane region" description="Helical" evidence="9">
    <location>
        <begin position="115"/>
        <end position="134"/>
    </location>
</feature>
<dbReference type="InterPro" id="IPR044669">
    <property type="entry name" value="YneE/VCCN1/2-like"/>
</dbReference>